<evidence type="ECO:0000313" key="5">
    <source>
        <dbReference type="Proteomes" id="UP001642483"/>
    </source>
</evidence>
<dbReference type="PANTHER" id="PTHR19143">
    <property type="entry name" value="FIBRINOGEN/TENASCIN/ANGIOPOEITIN"/>
    <property type="match status" value="1"/>
</dbReference>
<dbReference type="PROSITE" id="PS51406">
    <property type="entry name" value="FIBRINOGEN_C_2"/>
    <property type="match status" value="1"/>
</dbReference>
<dbReference type="Gene3D" id="4.10.530.10">
    <property type="entry name" value="Gamma-fibrinogen Carboxyl Terminal Fragment, domain 2"/>
    <property type="match status" value="1"/>
</dbReference>
<dbReference type="Proteomes" id="UP001642483">
    <property type="component" value="Unassembled WGS sequence"/>
</dbReference>
<comment type="caution">
    <text evidence="4">The sequence shown here is derived from an EMBL/GenBank/DDBJ whole genome shotgun (WGS) entry which is preliminary data.</text>
</comment>
<reference evidence="4 5" key="1">
    <citation type="submission" date="2024-02" db="EMBL/GenBank/DDBJ databases">
        <authorList>
            <person name="Daric V."/>
            <person name="Darras S."/>
        </authorList>
    </citation>
    <scope>NUCLEOTIDE SEQUENCE [LARGE SCALE GENOMIC DNA]</scope>
</reference>
<evidence type="ECO:0000313" key="4">
    <source>
        <dbReference type="EMBL" id="CAK8686923.1"/>
    </source>
</evidence>
<dbReference type="EMBL" id="CAWYQH010000103">
    <property type="protein sequence ID" value="CAK8686883.1"/>
    <property type="molecule type" value="Genomic_DNA"/>
</dbReference>
<gene>
    <name evidence="3" type="ORF">CVLEPA_LOCUS18919</name>
    <name evidence="4" type="ORF">CVLEPA_LOCUS18959</name>
</gene>
<protein>
    <recommendedName>
        <fullName evidence="2">Fibrinogen C-terminal domain-containing protein</fullName>
    </recommendedName>
</protein>
<dbReference type="Gene3D" id="3.90.215.10">
    <property type="entry name" value="Gamma Fibrinogen, chain A, domain 1"/>
    <property type="match status" value="1"/>
</dbReference>
<accession>A0ABP0G605</accession>
<dbReference type="InterPro" id="IPR002181">
    <property type="entry name" value="Fibrinogen_a/b/g_C_dom"/>
</dbReference>
<dbReference type="PANTHER" id="PTHR19143:SF459">
    <property type="entry name" value="FIBRINOGEN C-TERMINAL DOMAIN-CONTAINING PROTEIN"/>
    <property type="match status" value="1"/>
</dbReference>
<organism evidence="4 5">
    <name type="scientific">Clavelina lepadiformis</name>
    <name type="common">Light-bulb sea squirt</name>
    <name type="synonym">Ascidia lepadiformis</name>
    <dbReference type="NCBI Taxonomy" id="159417"/>
    <lineage>
        <taxon>Eukaryota</taxon>
        <taxon>Metazoa</taxon>
        <taxon>Chordata</taxon>
        <taxon>Tunicata</taxon>
        <taxon>Ascidiacea</taxon>
        <taxon>Aplousobranchia</taxon>
        <taxon>Clavelinidae</taxon>
        <taxon>Clavelina</taxon>
    </lineage>
</organism>
<keyword evidence="5" id="KW-1185">Reference proteome</keyword>
<dbReference type="InterPro" id="IPR036056">
    <property type="entry name" value="Fibrinogen-like_C"/>
</dbReference>
<evidence type="ECO:0000259" key="2">
    <source>
        <dbReference type="PROSITE" id="PS51406"/>
    </source>
</evidence>
<keyword evidence="1" id="KW-0732">Signal</keyword>
<sequence>MLFQKRGGARKCFLHCCLLLLILQRCHSSTVTDQGSRILRRIQLLTSILGNGILPSGSSRNLKNIEYQQRMCTSAVAKYFKNIGYYFSIINEECTSIYASGSTSSGIYPIWLKERFQFTYIYCDMDLVSSKKGWTTIQRRMNGEINFNRGWDDYVRGFGNPRSEYWLGLENIYRLSRQSSKIRTRGRISVTSPELCINLEDWDGVKEFVQYRKFEYWSKKIKYWLDVADLKGNSNFSSTPVYRSYFSTPDVDNDDDDSRHCGQKFKSGWWFRSCGETNLNGPYPMHKQPMSWNNIFWLGWELTNPNHTALRFVSMNFYHSKP</sequence>
<proteinExistence type="predicted"/>
<dbReference type="SUPFAM" id="SSF56496">
    <property type="entry name" value="Fibrinogen C-terminal domain-like"/>
    <property type="match status" value="1"/>
</dbReference>
<feature type="chain" id="PRO_5045029054" description="Fibrinogen C-terminal domain-containing protein" evidence="1">
    <location>
        <begin position="29"/>
        <end position="322"/>
    </location>
</feature>
<dbReference type="Pfam" id="PF00147">
    <property type="entry name" value="Fibrinogen_C"/>
    <property type="match status" value="1"/>
</dbReference>
<name>A0ABP0G605_CLALP</name>
<feature type="signal peptide" evidence="1">
    <location>
        <begin position="1"/>
        <end position="28"/>
    </location>
</feature>
<evidence type="ECO:0000256" key="1">
    <source>
        <dbReference type="SAM" id="SignalP"/>
    </source>
</evidence>
<evidence type="ECO:0000313" key="3">
    <source>
        <dbReference type="EMBL" id="CAK8686883.1"/>
    </source>
</evidence>
<dbReference type="InterPro" id="IPR050373">
    <property type="entry name" value="Fibrinogen_C-term_domain"/>
</dbReference>
<dbReference type="SMART" id="SM00186">
    <property type="entry name" value="FBG"/>
    <property type="match status" value="1"/>
</dbReference>
<feature type="domain" description="Fibrinogen C-terminal" evidence="2">
    <location>
        <begin position="85"/>
        <end position="321"/>
    </location>
</feature>
<dbReference type="InterPro" id="IPR014716">
    <property type="entry name" value="Fibrinogen_a/b/g_C_1"/>
</dbReference>
<dbReference type="EMBL" id="CAWYQH010000103">
    <property type="protein sequence ID" value="CAK8686923.1"/>
    <property type="molecule type" value="Genomic_DNA"/>
</dbReference>